<evidence type="ECO:0000313" key="6">
    <source>
        <dbReference type="EMBL" id="HIZ35805.1"/>
    </source>
</evidence>
<evidence type="ECO:0000256" key="4">
    <source>
        <dbReference type="SAM" id="SignalP"/>
    </source>
</evidence>
<dbReference type="InterPro" id="IPR025645">
    <property type="entry name" value="DUF4349"/>
</dbReference>
<reference evidence="6" key="2">
    <citation type="submission" date="2021-04" db="EMBL/GenBank/DDBJ databases">
        <authorList>
            <person name="Gilroy R."/>
        </authorList>
    </citation>
    <scope>NUCLEOTIDE SEQUENCE</scope>
    <source>
        <strain evidence="6">ChiGjej4B4-7305</strain>
    </source>
</reference>
<feature type="signal peptide" evidence="4">
    <location>
        <begin position="1"/>
        <end position="23"/>
    </location>
</feature>
<gene>
    <name evidence="6" type="ORF">H9815_08500</name>
</gene>
<keyword evidence="3" id="KW-1133">Transmembrane helix</keyword>
<feature type="region of interest" description="Disordered" evidence="2">
    <location>
        <begin position="28"/>
        <end position="56"/>
    </location>
</feature>
<dbReference type="Pfam" id="PF14257">
    <property type="entry name" value="DUF4349"/>
    <property type="match status" value="1"/>
</dbReference>
<keyword evidence="1" id="KW-0175">Coiled coil</keyword>
<feature type="chain" id="PRO_5038519661" evidence="4">
    <location>
        <begin position="24"/>
        <end position="287"/>
    </location>
</feature>
<dbReference type="PROSITE" id="PS51257">
    <property type="entry name" value="PROKAR_LIPOPROTEIN"/>
    <property type="match status" value="1"/>
</dbReference>
<organism evidence="6 7">
    <name type="scientific">Candidatus Ruania gallistercoris</name>
    <dbReference type="NCBI Taxonomy" id="2838746"/>
    <lineage>
        <taxon>Bacteria</taxon>
        <taxon>Bacillati</taxon>
        <taxon>Actinomycetota</taxon>
        <taxon>Actinomycetes</taxon>
        <taxon>Micrococcales</taxon>
        <taxon>Ruaniaceae</taxon>
        <taxon>Ruania</taxon>
    </lineage>
</organism>
<feature type="domain" description="DUF4349" evidence="5">
    <location>
        <begin position="61"/>
        <end position="269"/>
    </location>
</feature>
<proteinExistence type="predicted"/>
<keyword evidence="3" id="KW-0472">Membrane</keyword>
<keyword evidence="3" id="KW-0812">Transmembrane</keyword>
<dbReference type="Proteomes" id="UP000824037">
    <property type="component" value="Unassembled WGS sequence"/>
</dbReference>
<evidence type="ECO:0000256" key="3">
    <source>
        <dbReference type="SAM" id="Phobius"/>
    </source>
</evidence>
<protein>
    <submittedName>
        <fullName evidence="6">DUF4349 domain-containing protein</fullName>
    </submittedName>
</protein>
<comment type="caution">
    <text evidence="6">The sequence shown here is derived from an EMBL/GenBank/DDBJ whole genome shotgun (WGS) entry which is preliminary data.</text>
</comment>
<dbReference type="EMBL" id="DXBY01000145">
    <property type="protein sequence ID" value="HIZ35805.1"/>
    <property type="molecule type" value="Genomic_DNA"/>
</dbReference>
<reference evidence="6" key="1">
    <citation type="journal article" date="2021" name="PeerJ">
        <title>Extensive microbial diversity within the chicken gut microbiome revealed by metagenomics and culture.</title>
        <authorList>
            <person name="Gilroy R."/>
            <person name="Ravi A."/>
            <person name="Getino M."/>
            <person name="Pursley I."/>
            <person name="Horton D.L."/>
            <person name="Alikhan N.F."/>
            <person name="Baker D."/>
            <person name="Gharbi K."/>
            <person name="Hall N."/>
            <person name="Watson M."/>
            <person name="Adriaenssens E.M."/>
            <person name="Foster-Nyarko E."/>
            <person name="Jarju S."/>
            <person name="Secka A."/>
            <person name="Antonio M."/>
            <person name="Oren A."/>
            <person name="Chaudhuri R.R."/>
            <person name="La Ragione R."/>
            <person name="Hildebrand F."/>
            <person name="Pallen M.J."/>
        </authorList>
    </citation>
    <scope>NUCLEOTIDE SEQUENCE</scope>
    <source>
        <strain evidence="6">ChiGjej4B4-7305</strain>
    </source>
</reference>
<name>A0A9D2EEE2_9MICO</name>
<evidence type="ECO:0000256" key="2">
    <source>
        <dbReference type="SAM" id="MobiDB-lite"/>
    </source>
</evidence>
<evidence type="ECO:0000256" key="1">
    <source>
        <dbReference type="SAM" id="Coils"/>
    </source>
</evidence>
<dbReference type="AlphaFoldDB" id="A0A9D2EEE2"/>
<accession>A0A9D2EEE2</accession>
<evidence type="ECO:0000313" key="7">
    <source>
        <dbReference type="Proteomes" id="UP000824037"/>
    </source>
</evidence>
<feature type="transmembrane region" description="Helical" evidence="3">
    <location>
        <begin position="240"/>
        <end position="273"/>
    </location>
</feature>
<feature type="coiled-coil region" evidence="1">
    <location>
        <begin position="164"/>
        <end position="207"/>
    </location>
</feature>
<sequence length="287" mass="29771">MNTMTRVLAGVALAAGLVGCSAASDLSSGGADGGVEVAQSGAESAPQDASDRDVSGTDLERQIITTAEATVQVDDPAGGADTLAEQVIGLGGRVDDRHTWTGDDAEEAPPRASITLRVPSDDLTTVIEDLAELGTVLEVAQSSEDVTQEVVDIDARIEALRTSTDRLREIMAEASDSADLLEAEAALSERQAELESYLSQREALADQVAMSTLTVELQPTAAAEVETSGFAGGLSSGWSALLAFFSTVLVIAGTLVPWVAVIGVPVAAVLLVLRRRRRRRSVAVAEA</sequence>
<evidence type="ECO:0000259" key="5">
    <source>
        <dbReference type="Pfam" id="PF14257"/>
    </source>
</evidence>
<keyword evidence="4" id="KW-0732">Signal</keyword>